<dbReference type="STRING" id="36842.SAMN02194393_04879"/>
<feature type="signal peptide" evidence="1">
    <location>
        <begin position="1"/>
        <end position="24"/>
    </location>
</feature>
<evidence type="ECO:0000313" key="3">
    <source>
        <dbReference type="Proteomes" id="UP000190285"/>
    </source>
</evidence>
<feature type="chain" id="PRO_5010524410" evidence="1">
    <location>
        <begin position="25"/>
        <end position="179"/>
    </location>
</feature>
<reference evidence="2 3" key="1">
    <citation type="submission" date="2017-02" db="EMBL/GenBank/DDBJ databases">
        <authorList>
            <person name="Peterson S.W."/>
        </authorList>
    </citation>
    <scope>NUCLEOTIDE SEQUENCE [LARGE SCALE GENOMIC DNA]</scope>
    <source>
        <strain evidence="2 3">M1</strain>
    </source>
</reference>
<evidence type="ECO:0000256" key="1">
    <source>
        <dbReference type="SAM" id="SignalP"/>
    </source>
</evidence>
<keyword evidence="1" id="KW-0732">Signal</keyword>
<organism evidence="2 3">
    <name type="scientific">Maledivibacter halophilus</name>
    <dbReference type="NCBI Taxonomy" id="36842"/>
    <lineage>
        <taxon>Bacteria</taxon>
        <taxon>Bacillati</taxon>
        <taxon>Bacillota</taxon>
        <taxon>Clostridia</taxon>
        <taxon>Peptostreptococcales</taxon>
        <taxon>Caminicellaceae</taxon>
        <taxon>Maledivibacter</taxon>
    </lineage>
</organism>
<proteinExistence type="predicted"/>
<gene>
    <name evidence="2" type="ORF">SAMN02194393_04879</name>
</gene>
<dbReference type="RefSeq" id="WP_079495434.1">
    <property type="nucleotide sequence ID" value="NZ_FUZT01000017.1"/>
</dbReference>
<name>A0A1T5MKN7_9FIRM</name>
<accession>A0A1T5MKN7</accession>
<dbReference type="AlphaFoldDB" id="A0A1T5MKN7"/>
<evidence type="ECO:0000313" key="2">
    <source>
        <dbReference type="EMBL" id="SKC88429.1"/>
    </source>
</evidence>
<dbReference type="Proteomes" id="UP000190285">
    <property type="component" value="Unassembled WGS sequence"/>
</dbReference>
<dbReference type="EMBL" id="FUZT01000017">
    <property type="protein sequence ID" value="SKC88429.1"/>
    <property type="molecule type" value="Genomic_DNA"/>
</dbReference>
<protein>
    <submittedName>
        <fullName evidence="2">Uncharacterized protein</fullName>
    </submittedName>
</protein>
<sequence length="179" mass="20139">MLKKIITGTLVLIVLSTSSVVVYAVDPQDSTNVIDVKKENTALKELDVEIKEEKKEEIQIISPKINSDGEVVPNKNLVISVNLISDSPVTLNMYKVSNETQELLFDPQVIEPSDQASDFDKNIKDFKAGEYKMVFTREGEEEPIEEIEFKVKKTEEVVDKVEKDPLSLPTNPIDLTSEK</sequence>
<keyword evidence="3" id="KW-1185">Reference proteome</keyword>